<dbReference type="SMART" id="SM00397">
    <property type="entry name" value="t_SNARE"/>
    <property type="match status" value="1"/>
</dbReference>
<dbReference type="GO" id="GO:0003723">
    <property type="term" value="F:RNA binding"/>
    <property type="evidence" value="ECO:0007669"/>
    <property type="project" value="InterPro"/>
</dbReference>
<evidence type="ECO:0000256" key="5">
    <source>
        <dbReference type="ARBA" id="ARBA00022775"/>
    </source>
</evidence>
<evidence type="ECO:0000256" key="10">
    <source>
        <dbReference type="RuleBase" id="RU003858"/>
    </source>
</evidence>
<feature type="region of interest" description="Disordered" evidence="12">
    <location>
        <begin position="258"/>
        <end position="282"/>
    </location>
</feature>
<comment type="similarity">
    <text evidence="1 10">Belongs to the syntaxin family.</text>
</comment>
<keyword evidence="3" id="KW-0597">Phosphoprotein</keyword>
<evidence type="ECO:0000256" key="9">
    <source>
        <dbReference type="ARBA" id="ARBA00046280"/>
    </source>
</evidence>
<dbReference type="InterPro" id="IPR010989">
    <property type="entry name" value="SNARE"/>
</dbReference>
<feature type="transmembrane region" description="Helical" evidence="13">
    <location>
        <begin position="562"/>
        <end position="584"/>
    </location>
</feature>
<accession>A0A0L0BKG1</accession>
<evidence type="ECO:0000313" key="15">
    <source>
        <dbReference type="EMBL" id="KNC20570.1"/>
    </source>
</evidence>
<dbReference type="GO" id="GO:0048278">
    <property type="term" value="P:vesicle docking"/>
    <property type="evidence" value="ECO:0007669"/>
    <property type="project" value="TreeGrafter"/>
</dbReference>
<dbReference type="EMBL" id="JRES01001712">
    <property type="protein sequence ID" value="KNC20570.1"/>
    <property type="molecule type" value="Genomic_DNA"/>
</dbReference>
<dbReference type="Proteomes" id="UP000037069">
    <property type="component" value="Unassembled WGS sequence"/>
</dbReference>
<evidence type="ECO:0000256" key="3">
    <source>
        <dbReference type="ARBA" id="ARBA00022553"/>
    </source>
</evidence>
<dbReference type="InterPro" id="IPR006011">
    <property type="entry name" value="Syntaxin_N"/>
</dbReference>
<keyword evidence="5" id="KW-0532">Neurotransmitter transport</keyword>
<proteinExistence type="inferred from homology"/>
<dbReference type="Pfam" id="PF01652">
    <property type="entry name" value="IF4E"/>
    <property type="match status" value="1"/>
</dbReference>
<evidence type="ECO:0000313" key="16">
    <source>
        <dbReference type="Proteomes" id="UP000037069"/>
    </source>
</evidence>
<dbReference type="OrthoDB" id="10255013at2759"/>
<dbReference type="GO" id="GO:0005886">
    <property type="term" value="C:plasma membrane"/>
    <property type="evidence" value="ECO:0007669"/>
    <property type="project" value="TreeGrafter"/>
</dbReference>
<dbReference type="GO" id="GO:0003743">
    <property type="term" value="F:translation initiation factor activity"/>
    <property type="evidence" value="ECO:0007669"/>
    <property type="project" value="InterPro"/>
</dbReference>
<evidence type="ECO:0000256" key="13">
    <source>
        <dbReference type="SAM" id="Phobius"/>
    </source>
</evidence>
<gene>
    <name evidence="15" type="ORF">FF38_00418</name>
</gene>
<dbReference type="GO" id="GO:0005484">
    <property type="term" value="F:SNAP receptor activity"/>
    <property type="evidence" value="ECO:0007669"/>
    <property type="project" value="InterPro"/>
</dbReference>
<dbReference type="PROSITE" id="PS50192">
    <property type="entry name" value="T_SNARE"/>
    <property type="match status" value="1"/>
</dbReference>
<dbReference type="InterPro" id="IPR001040">
    <property type="entry name" value="TIF_eIF_4E"/>
</dbReference>
<keyword evidence="4 13" id="KW-0812">Transmembrane</keyword>
<dbReference type="SMART" id="SM00503">
    <property type="entry name" value="SynN"/>
    <property type="match status" value="1"/>
</dbReference>
<dbReference type="GO" id="GO:0006836">
    <property type="term" value="P:neurotransmitter transport"/>
    <property type="evidence" value="ECO:0007669"/>
    <property type="project" value="UniProtKB-KW"/>
</dbReference>
<dbReference type="SUPFAM" id="SSF47661">
    <property type="entry name" value="t-snare proteins"/>
    <property type="match status" value="1"/>
</dbReference>
<comment type="caution">
    <text evidence="15">The sequence shown here is derived from an EMBL/GenBank/DDBJ whole genome shotgun (WGS) entry which is preliminary data.</text>
</comment>
<dbReference type="Gene3D" id="3.30.760.10">
    <property type="entry name" value="RNA Cap, Translation Initiation Factor Eif4e"/>
    <property type="match status" value="1"/>
</dbReference>
<feature type="region of interest" description="Disordered" evidence="12">
    <location>
        <begin position="1"/>
        <end position="75"/>
    </location>
</feature>
<evidence type="ECO:0000256" key="4">
    <source>
        <dbReference type="ARBA" id="ARBA00022692"/>
    </source>
</evidence>
<evidence type="ECO:0000256" key="1">
    <source>
        <dbReference type="ARBA" id="ARBA00009063"/>
    </source>
</evidence>
<dbReference type="Gene3D" id="1.20.58.70">
    <property type="match status" value="1"/>
</dbReference>
<dbReference type="FunFam" id="1.20.58.70:FF:000042">
    <property type="entry name" value="Syntaxin 11b, tandem duplicate 2"/>
    <property type="match status" value="1"/>
</dbReference>
<dbReference type="GO" id="GO:0006887">
    <property type="term" value="P:exocytosis"/>
    <property type="evidence" value="ECO:0007669"/>
    <property type="project" value="TreeGrafter"/>
</dbReference>
<dbReference type="GO" id="GO:0006906">
    <property type="term" value="P:vesicle fusion"/>
    <property type="evidence" value="ECO:0007669"/>
    <property type="project" value="TreeGrafter"/>
</dbReference>
<dbReference type="AlphaFoldDB" id="A0A0L0BKG1"/>
<sequence>MEKQPAKQYETSNSSAKPTQQSHKPMQAKRVGQSPQSETPPRNEMIYDPPSMEAKMPRPSYYNSSKPSWPELVESDDSDMETDIDVEKLPPLEVGPHENRLQHTYWLWFSRKGAHRAMDYSKSLRVVGRCASVQQWWSLYSHLKRPTALSLYLELSLFKQGIKPMWEDPANSKGGQWVIRLRKNQIDRAWENVCMAMLGEQFLVGDEICGVVLTTKVQPVEKKKQNTEEEKNTAGTTYSLYLFARLCSSTSNNTLNYHLQNPLPQQKRREQRYHQPSSVNRKKKQKILKFVNMTKDRLAALHAAQSDDEEAEEVAVNVDTTHDSYMDDFFAQVEEIRNMIDKVQENVEEVKKKHSAILSAPQSDEKTKQELEDLMADIKKNANRVRGKLKGIEQNIEQEEQQNKSSADLRIRKTQHSTLSRKFVEVMTEYNRTQTDYRERCKGRIQRQLEITGRATTNEELEDMLEQGNPAVFTQGIIMETQQAKQTLADIEARHADIMKLETSIKELHDMFMDMAMLVESQGEMIDRIEYHVEHAMDYVQTATQDTKKALKYQSKARRKKIMILICLTVLGIIAASYVSSYFISQVERATQQQQQQQHNDENEGTLSVWNRDASDYFSTTRIRDTLRRILNIPVTVPMEYKIHCDSLKYVAINKGPATKS</sequence>
<dbReference type="Pfam" id="PF00804">
    <property type="entry name" value="Syntaxin"/>
    <property type="match status" value="1"/>
</dbReference>
<feature type="compositionally biased region" description="Polar residues" evidence="12">
    <location>
        <begin position="9"/>
        <end position="24"/>
    </location>
</feature>
<dbReference type="SUPFAM" id="SSF55418">
    <property type="entry name" value="eIF4e-like"/>
    <property type="match status" value="2"/>
</dbReference>
<evidence type="ECO:0000256" key="7">
    <source>
        <dbReference type="ARBA" id="ARBA00023054"/>
    </source>
</evidence>
<reference evidence="15 16" key="1">
    <citation type="journal article" date="2015" name="Nat. Commun.">
        <title>Lucilia cuprina genome unlocks parasitic fly biology to underpin future interventions.</title>
        <authorList>
            <person name="Anstead C.A."/>
            <person name="Korhonen P.K."/>
            <person name="Young N.D."/>
            <person name="Hall R.S."/>
            <person name="Jex A.R."/>
            <person name="Murali S.C."/>
            <person name="Hughes D.S."/>
            <person name="Lee S.F."/>
            <person name="Perry T."/>
            <person name="Stroehlein A.J."/>
            <person name="Ansell B.R."/>
            <person name="Breugelmans B."/>
            <person name="Hofmann A."/>
            <person name="Qu J."/>
            <person name="Dugan S."/>
            <person name="Lee S.L."/>
            <person name="Chao H."/>
            <person name="Dinh H."/>
            <person name="Han Y."/>
            <person name="Doddapaneni H.V."/>
            <person name="Worley K.C."/>
            <person name="Muzny D.M."/>
            <person name="Ioannidis P."/>
            <person name="Waterhouse R.M."/>
            <person name="Zdobnov E.M."/>
            <person name="James P.J."/>
            <person name="Bagnall N.H."/>
            <person name="Kotze A.C."/>
            <person name="Gibbs R.A."/>
            <person name="Richards S."/>
            <person name="Batterham P."/>
            <person name="Gasser R.B."/>
        </authorList>
    </citation>
    <scope>NUCLEOTIDE SEQUENCE [LARGE SCALE GENOMIC DNA]</scope>
    <source>
        <strain evidence="15 16">LS</strain>
        <tissue evidence="15">Full body</tissue>
    </source>
</reference>
<keyword evidence="7 11" id="KW-0175">Coiled coil</keyword>
<name>A0A0L0BKG1_LUCCU</name>
<dbReference type="FunFam" id="1.20.5.110:FF:000005">
    <property type="entry name" value="Syntaxin 1B"/>
    <property type="match status" value="1"/>
</dbReference>
<dbReference type="InterPro" id="IPR023398">
    <property type="entry name" value="TIF_eIF4e-like"/>
</dbReference>
<keyword evidence="16" id="KW-1185">Reference proteome</keyword>
<comment type="subcellular location">
    <subcellularLocation>
        <location evidence="9">Endomembrane system</location>
        <topology evidence="9">Single-pass type IV membrane protein</topology>
    </subcellularLocation>
</comment>
<dbReference type="GO" id="GO:0006886">
    <property type="term" value="P:intracellular protein transport"/>
    <property type="evidence" value="ECO:0007669"/>
    <property type="project" value="InterPro"/>
</dbReference>
<keyword evidence="6 13" id="KW-1133">Transmembrane helix</keyword>
<dbReference type="PANTHER" id="PTHR19957">
    <property type="entry name" value="SYNTAXIN"/>
    <property type="match status" value="1"/>
</dbReference>
<feature type="domain" description="T-SNARE coiled-coil homology" evidence="14">
    <location>
        <begin position="488"/>
        <end position="550"/>
    </location>
</feature>
<evidence type="ECO:0000256" key="6">
    <source>
        <dbReference type="ARBA" id="ARBA00022989"/>
    </source>
</evidence>
<protein>
    <submittedName>
        <fullName evidence="15">Syntaxin-1A</fullName>
    </submittedName>
</protein>
<dbReference type="GO" id="GO:0031201">
    <property type="term" value="C:SNARE complex"/>
    <property type="evidence" value="ECO:0007669"/>
    <property type="project" value="TreeGrafter"/>
</dbReference>
<evidence type="ECO:0000256" key="2">
    <source>
        <dbReference type="ARBA" id="ARBA00022448"/>
    </source>
</evidence>
<evidence type="ECO:0000256" key="11">
    <source>
        <dbReference type="SAM" id="Coils"/>
    </source>
</evidence>
<keyword evidence="2" id="KW-0813">Transport</keyword>
<organism evidence="15 16">
    <name type="scientific">Lucilia cuprina</name>
    <name type="common">Green bottle fly</name>
    <name type="synonym">Australian sheep blowfly</name>
    <dbReference type="NCBI Taxonomy" id="7375"/>
    <lineage>
        <taxon>Eukaryota</taxon>
        <taxon>Metazoa</taxon>
        <taxon>Ecdysozoa</taxon>
        <taxon>Arthropoda</taxon>
        <taxon>Hexapoda</taxon>
        <taxon>Insecta</taxon>
        <taxon>Pterygota</taxon>
        <taxon>Neoptera</taxon>
        <taxon>Endopterygota</taxon>
        <taxon>Diptera</taxon>
        <taxon>Brachycera</taxon>
        <taxon>Muscomorpha</taxon>
        <taxon>Oestroidea</taxon>
        <taxon>Calliphoridae</taxon>
        <taxon>Luciliinae</taxon>
        <taxon>Lucilia</taxon>
    </lineage>
</organism>
<dbReference type="GO" id="GO:0012505">
    <property type="term" value="C:endomembrane system"/>
    <property type="evidence" value="ECO:0007669"/>
    <property type="project" value="UniProtKB-SubCell"/>
</dbReference>
<dbReference type="PANTHER" id="PTHR19957:SF424">
    <property type="entry name" value="SYNTAXIN-1A"/>
    <property type="match status" value="1"/>
</dbReference>
<dbReference type="Pfam" id="PF05739">
    <property type="entry name" value="SNARE"/>
    <property type="match status" value="1"/>
</dbReference>
<keyword evidence="8 13" id="KW-0472">Membrane</keyword>
<dbReference type="InterPro" id="IPR006012">
    <property type="entry name" value="Syntaxin/epimorphin_CS"/>
</dbReference>
<evidence type="ECO:0000256" key="12">
    <source>
        <dbReference type="SAM" id="MobiDB-lite"/>
    </source>
</evidence>
<evidence type="ECO:0000256" key="8">
    <source>
        <dbReference type="ARBA" id="ARBA00023136"/>
    </source>
</evidence>
<dbReference type="CDD" id="cd15880">
    <property type="entry name" value="SNARE_syntaxin1"/>
    <property type="match status" value="1"/>
</dbReference>
<dbReference type="Gene3D" id="1.20.5.110">
    <property type="match status" value="1"/>
</dbReference>
<dbReference type="InterPro" id="IPR045242">
    <property type="entry name" value="Syntaxin"/>
</dbReference>
<dbReference type="InterPro" id="IPR000727">
    <property type="entry name" value="T_SNARE_dom"/>
</dbReference>
<evidence type="ECO:0000259" key="14">
    <source>
        <dbReference type="PROSITE" id="PS50192"/>
    </source>
</evidence>
<dbReference type="GO" id="GO:0000149">
    <property type="term" value="F:SNARE binding"/>
    <property type="evidence" value="ECO:0007669"/>
    <property type="project" value="TreeGrafter"/>
</dbReference>
<feature type="coiled-coil region" evidence="11">
    <location>
        <begin position="326"/>
        <end position="409"/>
    </location>
</feature>
<dbReference type="CDD" id="cd00179">
    <property type="entry name" value="SynN"/>
    <property type="match status" value="1"/>
</dbReference>
<dbReference type="PROSITE" id="PS00914">
    <property type="entry name" value="SYNTAXIN"/>
    <property type="match status" value="1"/>
</dbReference>
<dbReference type="STRING" id="7375.A0A0L0BKG1"/>